<name>A0A7W7HLG2_9ACTN</name>
<evidence type="ECO:0000313" key="4">
    <source>
        <dbReference type="Proteomes" id="UP000590511"/>
    </source>
</evidence>
<reference evidence="2 5" key="2">
    <citation type="submission" date="2021-01" db="EMBL/GenBank/DDBJ databases">
        <title>Whole genome shotgun sequence of Actinoplanes lobatus NBRC 12513.</title>
        <authorList>
            <person name="Komaki H."/>
            <person name="Tamura T."/>
        </authorList>
    </citation>
    <scope>NUCLEOTIDE SEQUENCE [LARGE SCALE GENOMIC DNA]</scope>
    <source>
        <strain evidence="2 5">NBRC 12513</strain>
    </source>
</reference>
<evidence type="ECO:0000313" key="2">
    <source>
        <dbReference type="EMBL" id="GIE43936.1"/>
    </source>
</evidence>
<evidence type="ECO:0000256" key="1">
    <source>
        <dbReference type="SAM" id="MobiDB-lite"/>
    </source>
</evidence>
<keyword evidence="5" id="KW-1185">Reference proteome</keyword>
<proteinExistence type="predicted"/>
<organism evidence="3 4">
    <name type="scientific">Actinoplanes lobatus</name>
    <dbReference type="NCBI Taxonomy" id="113568"/>
    <lineage>
        <taxon>Bacteria</taxon>
        <taxon>Bacillati</taxon>
        <taxon>Actinomycetota</taxon>
        <taxon>Actinomycetes</taxon>
        <taxon>Micromonosporales</taxon>
        <taxon>Micromonosporaceae</taxon>
        <taxon>Actinoplanes</taxon>
    </lineage>
</organism>
<gene>
    <name evidence="2" type="ORF">Alo02nite_68340</name>
    <name evidence="3" type="ORF">BJ964_006888</name>
</gene>
<dbReference type="Proteomes" id="UP000590511">
    <property type="component" value="Unassembled WGS sequence"/>
</dbReference>
<dbReference type="EMBL" id="BOMP01000114">
    <property type="protein sequence ID" value="GIE43936.1"/>
    <property type="molecule type" value="Genomic_DNA"/>
</dbReference>
<dbReference type="EMBL" id="JACHNC010000001">
    <property type="protein sequence ID" value="MBB4752727.1"/>
    <property type="molecule type" value="Genomic_DNA"/>
</dbReference>
<feature type="region of interest" description="Disordered" evidence="1">
    <location>
        <begin position="30"/>
        <end position="57"/>
    </location>
</feature>
<feature type="compositionally biased region" description="Basic and acidic residues" evidence="1">
    <location>
        <begin position="35"/>
        <end position="44"/>
    </location>
</feature>
<evidence type="ECO:0000313" key="5">
    <source>
        <dbReference type="Proteomes" id="UP000631312"/>
    </source>
</evidence>
<evidence type="ECO:0000313" key="3">
    <source>
        <dbReference type="EMBL" id="MBB4752727.1"/>
    </source>
</evidence>
<accession>A0A7W7HLG2</accession>
<reference evidence="3 4" key="1">
    <citation type="submission" date="2020-08" db="EMBL/GenBank/DDBJ databases">
        <title>Sequencing the genomes of 1000 actinobacteria strains.</title>
        <authorList>
            <person name="Klenk H.-P."/>
        </authorList>
    </citation>
    <scope>NUCLEOTIDE SEQUENCE [LARGE SCALE GENOMIC DNA]</scope>
    <source>
        <strain evidence="3 4">DSM 43150</strain>
    </source>
</reference>
<comment type="caution">
    <text evidence="3">The sequence shown here is derived from an EMBL/GenBank/DDBJ whole genome shotgun (WGS) entry which is preliminary data.</text>
</comment>
<dbReference type="AlphaFoldDB" id="A0A7W7HLG2"/>
<dbReference type="RefSeq" id="WP_188124523.1">
    <property type="nucleotide sequence ID" value="NZ_BOMP01000114.1"/>
</dbReference>
<sequence>MAVVRVFEQDDYLPEYSLLVLRDTSIEWSDEEPDLPQHRDRGDEPAGTLAGAGGGWLTGQASGDGVHRVVLELHDTAPPQDHADWADAMETPYRSSSGGLSLTTLTGGVGPVDFEIGYEEWFRVRVRRRPAHTAGEHRYDWRIGFWPDKNVEPPVWLARSTPAIGPRNSGWHAMLPYDVMSVVYVVINAAEAHGGPVTAEQVQAWHVVPHLFPPGWMDDPLPAGAKIDAYAAQLGVPPVRRKRDVLPFMRAAGILVREDGDRYRAGRFGPIDTILSLPPAEVDAVRQMDATSRWQCAGDDLASVWRWSRAQPLETTGAELAARLLIGEPDLADVVNHLGSGIHLILR</sequence>
<dbReference type="Proteomes" id="UP000631312">
    <property type="component" value="Unassembled WGS sequence"/>
</dbReference>
<protein>
    <submittedName>
        <fullName evidence="3">Uncharacterized protein</fullName>
    </submittedName>
</protein>